<protein>
    <recommendedName>
        <fullName evidence="3">YolD-like family protein</fullName>
    </recommendedName>
</protein>
<dbReference type="EMBL" id="JAGGKV010000027">
    <property type="protein sequence ID" value="MBP1966950.1"/>
    <property type="molecule type" value="Genomic_DNA"/>
</dbReference>
<keyword evidence="2" id="KW-1185">Reference proteome</keyword>
<dbReference type="Proteomes" id="UP001519344">
    <property type="component" value="Unassembled WGS sequence"/>
</dbReference>
<gene>
    <name evidence="1" type="ORF">J2Z65_006211</name>
</gene>
<comment type="caution">
    <text evidence="1">The sequence shown here is derived from an EMBL/GenBank/DDBJ whole genome shotgun (WGS) entry which is preliminary data.</text>
</comment>
<dbReference type="RefSeq" id="WP_167068006.1">
    <property type="nucleotide sequence ID" value="NZ_JAAOZR010000094.1"/>
</dbReference>
<sequence>MPHPHPPHHHEEPHWTFESFLNGLIGRDIEIYFMSQFYTGQLESVHEGYFTISAISAYYLPTQTITVFSRSVEYLRIMN</sequence>
<evidence type="ECO:0008006" key="3">
    <source>
        <dbReference type="Google" id="ProtNLM"/>
    </source>
</evidence>
<reference evidence="1 2" key="1">
    <citation type="submission" date="2021-03" db="EMBL/GenBank/DDBJ databases">
        <title>Genomic Encyclopedia of Type Strains, Phase IV (KMG-IV): sequencing the most valuable type-strain genomes for metagenomic binning, comparative biology and taxonomic classification.</title>
        <authorList>
            <person name="Goeker M."/>
        </authorList>
    </citation>
    <scope>NUCLEOTIDE SEQUENCE [LARGE SCALE GENOMIC DNA]</scope>
    <source>
        <strain evidence="1 2">DSM 24950</strain>
    </source>
</reference>
<evidence type="ECO:0000313" key="2">
    <source>
        <dbReference type="Proteomes" id="UP001519344"/>
    </source>
</evidence>
<proteinExistence type="predicted"/>
<organism evidence="1 2">
    <name type="scientific">Paenibacillus aceris</name>
    <dbReference type="NCBI Taxonomy" id="869555"/>
    <lineage>
        <taxon>Bacteria</taxon>
        <taxon>Bacillati</taxon>
        <taxon>Bacillota</taxon>
        <taxon>Bacilli</taxon>
        <taxon>Bacillales</taxon>
        <taxon>Paenibacillaceae</taxon>
        <taxon>Paenibacillus</taxon>
    </lineage>
</organism>
<name>A0ABS4I8E1_9BACL</name>
<accession>A0ABS4I8E1</accession>
<evidence type="ECO:0000313" key="1">
    <source>
        <dbReference type="EMBL" id="MBP1966950.1"/>
    </source>
</evidence>